<proteinExistence type="predicted"/>
<dbReference type="EMBL" id="CP024903">
    <property type="protein sequence ID" value="AXF22715.1"/>
    <property type="molecule type" value="Genomic_DNA"/>
</dbReference>
<dbReference type="RefSeq" id="WP_114179146.1">
    <property type="nucleotide sequence ID" value="NZ_CP024903.1"/>
</dbReference>
<sequence length="381" mass="41895">MLTYVPILRAKDGEFDALRHMDAHVSRAVMPLLEVQKQPSAKPVKPKPGAAPKPPKPPKLLQDYLSDVATKLADAHGDRPFFIDMFAFGPADTVENGEHTYTYFCGELHSHAMDFHAVIGADRWPNAAYRTAIGHVLAMNGGKALLRLEPEDLEDMADPEMFDDNLGDILGECGLIAKNLPVLIDLGDIRTQPIADLLPTVSASLEFLRTRGFRQVVIAGSSMPSTINEAVKKHNSAGFLQRGEMIMWKTLLPSTPGLRVVFGDYGVRSPRSSDAMSPDTNGKIRYTVANEFLIVRGQSMRLPPQGAQMWSLADYIVKSPHYLKEGFSWGDAMIKQCSEQKVRGSSTNWIAYDTSHHLAAIVAEIYEYARTTAGVSALSQA</sequence>
<evidence type="ECO:0000313" key="3">
    <source>
        <dbReference type="Proteomes" id="UP000253104"/>
    </source>
</evidence>
<gene>
    <name evidence="2" type="ORF">CUJ89_19560</name>
</gene>
<evidence type="ECO:0000256" key="1">
    <source>
        <dbReference type="SAM" id="MobiDB-lite"/>
    </source>
</evidence>
<organism evidence="2 3">
    <name type="scientific">Burkholderia pyrrocinia</name>
    <name type="common">Pseudomonas pyrrocinia</name>
    <dbReference type="NCBI Taxonomy" id="60550"/>
    <lineage>
        <taxon>Bacteria</taxon>
        <taxon>Pseudomonadati</taxon>
        <taxon>Pseudomonadota</taxon>
        <taxon>Betaproteobacteria</taxon>
        <taxon>Burkholderiales</taxon>
        <taxon>Burkholderiaceae</taxon>
        <taxon>Burkholderia</taxon>
        <taxon>Burkholderia cepacia complex</taxon>
    </lineage>
</organism>
<feature type="compositionally biased region" description="Pro residues" evidence="1">
    <location>
        <begin position="49"/>
        <end position="58"/>
    </location>
</feature>
<feature type="compositionally biased region" description="Low complexity" evidence="1">
    <location>
        <begin position="39"/>
        <end position="48"/>
    </location>
</feature>
<dbReference type="AlphaFoldDB" id="A0A2Z5MZG6"/>
<dbReference type="Proteomes" id="UP000253104">
    <property type="component" value="Chromosome mHSR5_B"/>
</dbReference>
<feature type="region of interest" description="Disordered" evidence="1">
    <location>
        <begin position="38"/>
        <end position="58"/>
    </location>
</feature>
<accession>A0A2Z5MZG6</accession>
<evidence type="ECO:0000313" key="2">
    <source>
        <dbReference type="EMBL" id="AXF22715.1"/>
    </source>
</evidence>
<protein>
    <recommendedName>
        <fullName evidence="4">T4 beta protein</fullName>
    </recommendedName>
</protein>
<dbReference type="InterPro" id="IPR025683">
    <property type="entry name" value="Protein_beta"/>
</dbReference>
<dbReference type="OrthoDB" id="1492299at2"/>
<reference evidence="2 3" key="1">
    <citation type="journal article" date="2018" name="ISME J.">
        <title>Involvement of Burkholderiaceae and sulfurous volatiles in disease-suppressive soils.</title>
        <authorList>
            <person name="Carrion V.J."/>
            <person name="Cordovez V."/>
            <person name="Tyc O."/>
            <person name="Etalo D.W."/>
            <person name="de Bruijn I."/>
            <person name="de Jager V.C."/>
            <person name="Medema M.H."/>
            <person name="Eberl L."/>
            <person name="Raaijmakers J.M."/>
        </authorList>
    </citation>
    <scope>NUCLEOTIDE SEQUENCE [LARGE SCALE GENOMIC DNA]</scope>
    <source>
        <strain evidence="3">mHSR5</strain>
    </source>
</reference>
<evidence type="ECO:0008006" key="4">
    <source>
        <dbReference type="Google" id="ProtNLM"/>
    </source>
</evidence>
<dbReference type="Pfam" id="PF14350">
    <property type="entry name" value="Beta_protein"/>
    <property type="match status" value="1"/>
</dbReference>
<name>A0A2Z5MZG6_BURPY</name>